<dbReference type="RefSeq" id="WP_249294441.1">
    <property type="nucleotide sequence ID" value="NZ_JACRSV010000001.1"/>
</dbReference>
<accession>A0A926E0W1</accession>
<dbReference type="Pfam" id="PF02541">
    <property type="entry name" value="Ppx-GppA"/>
    <property type="match status" value="1"/>
</dbReference>
<evidence type="ECO:0000256" key="1">
    <source>
        <dbReference type="ARBA" id="ARBA00007125"/>
    </source>
</evidence>
<dbReference type="Gene3D" id="3.30.420.150">
    <property type="entry name" value="Exopolyphosphatase. Domain 2"/>
    <property type="match status" value="1"/>
</dbReference>
<dbReference type="Proteomes" id="UP000610760">
    <property type="component" value="Unassembled WGS sequence"/>
</dbReference>
<dbReference type="Gene3D" id="3.30.420.40">
    <property type="match status" value="1"/>
</dbReference>
<dbReference type="InterPro" id="IPR050273">
    <property type="entry name" value="GppA/Ppx_hydrolase"/>
</dbReference>
<sequence length="303" mass="33218">MIHAVIDVGSNSIRMSVYQCAGDAISPMIDKKETVGLAGYIEDGILTEEGMYRAADTIAAFVEVLRKFGIDHVSVFATASLRNAVNQEEAVRFIEERTGLKVAVISGDEEARLDFIGATQFLSVQDGVLVDIGGGSTEIVLFADGRISNLTSIPMGSLNMYTKYAGGVTLDNEERKLMRQGILDNLSTLYWAPMEPVKTLVGVGGTARAFKKICHELYKVPRDVQRLDAGFLGMLVKIFKKGDVNLCRKIYKMVPERMLTIQPGLTILSELAKRFGVSEVVVSRYGVREGYLIEHVLKNGGDN</sequence>
<protein>
    <submittedName>
        <fullName evidence="3">Phosphatase</fullName>
    </submittedName>
</protein>
<evidence type="ECO:0000313" key="4">
    <source>
        <dbReference type="Proteomes" id="UP000610760"/>
    </source>
</evidence>
<dbReference type="CDD" id="cd24052">
    <property type="entry name" value="ASKHA_NBD_HpPPX-GppA-like"/>
    <property type="match status" value="1"/>
</dbReference>
<dbReference type="InterPro" id="IPR043129">
    <property type="entry name" value="ATPase_NBD"/>
</dbReference>
<evidence type="ECO:0000313" key="3">
    <source>
        <dbReference type="EMBL" id="MBC8559549.1"/>
    </source>
</evidence>
<dbReference type="GO" id="GO:0006357">
    <property type="term" value="P:regulation of transcription by RNA polymerase II"/>
    <property type="evidence" value="ECO:0007669"/>
    <property type="project" value="TreeGrafter"/>
</dbReference>
<dbReference type="AlphaFoldDB" id="A0A926E0W1"/>
<keyword evidence="4" id="KW-1185">Reference proteome</keyword>
<organism evidence="3 4">
    <name type="scientific">Fumia xinanensis</name>
    <dbReference type="NCBI Taxonomy" id="2763659"/>
    <lineage>
        <taxon>Bacteria</taxon>
        <taxon>Bacillati</taxon>
        <taxon>Bacillota</taxon>
        <taxon>Clostridia</taxon>
        <taxon>Eubacteriales</taxon>
        <taxon>Oscillospiraceae</taxon>
        <taxon>Fumia</taxon>
    </lineage>
</organism>
<name>A0A926E0W1_9FIRM</name>
<dbReference type="PANTHER" id="PTHR30005:SF0">
    <property type="entry name" value="RETROGRADE REGULATION PROTEIN 2"/>
    <property type="match status" value="1"/>
</dbReference>
<proteinExistence type="inferred from homology"/>
<evidence type="ECO:0000259" key="2">
    <source>
        <dbReference type="Pfam" id="PF02541"/>
    </source>
</evidence>
<gene>
    <name evidence="3" type="ORF">H8710_05615</name>
</gene>
<comment type="similarity">
    <text evidence="1">Belongs to the GppA/Ppx family.</text>
</comment>
<comment type="caution">
    <text evidence="3">The sequence shown here is derived from an EMBL/GenBank/DDBJ whole genome shotgun (WGS) entry which is preliminary data.</text>
</comment>
<dbReference type="InterPro" id="IPR003695">
    <property type="entry name" value="Ppx_GppA_N"/>
</dbReference>
<feature type="domain" description="Ppx/GppA phosphatase N-terminal" evidence="2">
    <location>
        <begin position="17"/>
        <end position="298"/>
    </location>
</feature>
<dbReference type="PANTHER" id="PTHR30005">
    <property type="entry name" value="EXOPOLYPHOSPHATASE"/>
    <property type="match status" value="1"/>
</dbReference>
<dbReference type="EMBL" id="JACRSV010000001">
    <property type="protein sequence ID" value="MBC8559549.1"/>
    <property type="molecule type" value="Genomic_DNA"/>
</dbReference>
<dbReference type="SUPFAM" id="SSF53067">
    <property type="entry name" value="Actin-like ATPase domain"/>
    <property type="match status" value="2"/>
</dbReference>
<reference evidence="3" key="1">
    <citation type="submission" date="2020-08" db="EMBL/GenBank/DDBJ databases">
        <title>Genome public.</title>
        <authorList>
            <person name="Liu C."/>
            <person name="Sun Q."/>
        </authorList>
    </citation>
    <scope>NUCLEOTIDE SEQUENCE</scope>
    <source>
        <strain evidence="3">NSJ-33</strain>
    </source>
</reference>